<dbReference type="OrthoDB" id="10643597at2759"/>
<proteinExistence type="predicted"/>
<accession>A0A177CN94</accession>
<dbReference type="RefSeq" id="XP_018038664.1">
    <property type="nucleotide sequence ID" value="XM_018186712.1"/>
</dbReference>
<dbReference type="GeneID" id="28770198"/>
<evidence type="ECO:0000313" key="1">
    <source>
        <dbReference type="EMBL" id="OAG08299.1"/>
    </source>
</evidence>
<dbReference type="EMBL" id="KV441550">
    <property type="protein sequence ID" value="OAG08299.1"/>
    <property type="molecule type" value="Genomic_DNA"/>
</dbReference>
<gene>
    <name evidence="1" type="ORF">CC84DRAFT_564282</name>
</gene>
<dbReference type="InParanoid" id="A0A177CN94"/>
<reference evidence="1 2" key="1">
    <citation type="submission" date="2016-05" db="EMBL/GenBank/DDBJ databases">
        <title>Comparative analysis of secretome profiles of manganese(II)-oxidizing ascomycete fungi.</title>
        <authorList>
            <consortium name="DOE Joint Genome Institute"/>
            <person name="Zeiner C.A."/>
            <person name="Purvine S.O."/>
            <person name="Zink E.M."/>
            <person name="Wu S."/>
            <person name="Pasa-Tolic L."/>
            <person name="Chaput D.L."/>
            <person name="Haridas S."/>
            <person name="Grigoriev I.V."/>
            <person name="Santelli C.M."/>
            <person name="Hansel C.M."/>
        </authorList>
    </citation>
    <scope>NUCLEOTIDE SEQUENCE [LARGE SCALE GENOMIC DNA]</scope>
    <source>
        <strain evidence="1 2">AP3s5-JAC2a</strain>
    </source>
</reference>
<sequence length="208" mass="22705">MAETRDGWCLGLGLLITNYSDLNNLISNDGVGDATGSLAIAVQLIHGIQPNSISSPSSAHGGCILEHWHWEWLAQPLPKTHKRHAKVAARHGVSIEHLVINLPSAAHQSAKKRRRWLAACGLACTVRRMQTQRPAQSCPCQQTCLSNQSTARYTLSLCSGKPSGLATRAIRSRTTVRKRSMREACTPWPALRQLYTGGGAWMLVGCFT</sequence>
<dbReference type="Proteomes" id="UP000077069">
    <property type="component" value="Unassembled WGS sequence"/>
</dbReference>
<protein>
    <submittedName>
        <fullName evidence="1">Uncharacterized protein</fullName>
    </submittedName>
</protein>
<evidence type="ECO:0000313" key="2">
    <source>
        <dbReference type="Proteomes" id="UP000077069"/>
    </source>
</evidence>
<name>A0A177CN94_9PLEO</name>
<organism evidence="1 2">
    <name type="scientific">Paraphaeosphaeria sporulosa</name>
    <dbReference type="NCBI Taxonomy" id="1460663"/>
    <lineage>
        <taxon>Eukaryota</taxon>
        <taxon>Fungi</taxon>
        <taxon>Dikarya</taxon>
        <taxon>Ascomycota</taxon>
        <taxon>Pezizomycotina</taxon>
        <taxon>Dothideomycetes</taxon>
        <taxon>Pleosporomycetidae</taxon>
        <taxon>Pleosporales</taxon>
        <taxon>Massarineae</taxon>
        <taxon>Didymosphaeriaceae</taxon>
        <taxon>Paraphaeosphaeria</taxon>
    </lineage>
</organism>
<keyword evidence="2" id="KW-1185">Reference proteome</keyword>
<dbReference type="AlphaFoldDB" id="A0A177CN94"/>